<organism evidence="6 7">
    <name type="scientific">Wansuia hejianensis</name>
    <dbReference type="NCBI Taxonomy" id="2763667"/>
    <lineage>
        <taxon>Bacteria</taxon>
        <taxon>Bacillati</taxon>
        <taxon>Bacillota</taxon>
        <taxon>Clostridia</taxon>
        <taxon>Lachnospirales</taxon>
        <taxon>Lachnospiraceae</taxon>
        <taxon>Wansuia</taxon>
    </lineage>
</organism>
<dbReference type="Gene3D" id="3.40.50.10490">
    <property type="entry name" value="Glucose-6-phosphate isomerase like protein, domain 1"/>
    <property type="match status" value="1"/>
</dbReference>
<dbReference type="InterPro" id="IPR046348">
    <property type="entry name" value="SIS_dom_sf"/>
</dbReference>
<dbReference type="GO" id="GO:0003700">
    <property type="term" value="F:DNA-binding transcription factor activity"/>
    <property type="evidence" value="ECO:0007669"/>
    <property type="project" value="InterPro"/>
</dbReference>
<evidence type="ECO:0000256" key="1">
    <source>
        <dbReference type="ARBA" id="ARBA00023015"/>
    </source>
</evidence>
<evidence type="ECO:0000259" key="5">
    <source>
        <dbReference type="PROSITE" id="PS51464"/>
    </source>
</evidence>
<dbReference type="EMBL" id="JACRTK010000001">
    <property type="protein sequence ID" value="MBC8590053.1"/>
    <property type="molecule type" value="Genomic_DNA"/>
</dbReference>
<dbReference type="InterPro" id="IPR035472">
    <property type="entry name" value="RpiR-like_SIS"/>
</dbReference>
<protein>
    <submittedName>
        <fullName evidence="6">MurR/RpiR family transcriptional regulator</fullName>
    </submittedName>
</protein>
<dbReference type="Pfam" id="PF01418">
    <property type="entry name" value="HTH_6"/>
    <property type="match status" value="1"/>
</dbReference>
<dbReference type="PANTHER" id="PTHR30514:SF1">
    <property type="entry name" value="HTH-TYPE TRANSCRIPTIONAL REGULATOR HEXR-RELATED"/>
    <property type="match status" value="1"/>
</dbReference>
<dbReference type="AlphaFoldDB" id="A0A926IMV7"/>
<dbReference type="Pfam" id="PF01380">
    <property type="entry name" value="SIS"/>
    <property type="match status" value="1"/>
</dbReference>
<proteinExistence type="predicted"/>
<evidence type="ECO:0000256" key="3">
    <source>
        <dbReference type="ARBA" id="ARBA00023163"/>
    </source>
</evidence>
<comment type="caution">
    <text evidence="6">The sequence shown here is derived from an EMBL/GenBank/DDBJ whole genome shotgun (WGS) entry which is preliminary data.</text>
</comment>
<dbReference type="InterPro" id="IPR009057">
    <property type="entry name" value="Homeodomain-like_sf"/>
</dbReference>
<dbReference type="SUPFAM" id="SSF53697">
    <property type="entry name" value="SIS domain"/>
    <property type="match status" value="1"/>
</dbReference>
<dbReference type="InterPro" id="IPR001347">
    <property type="entry name" value="SIS_dom"/>
</dbReference>
<dbReference type="GO" id="GO:1901135">
    <property type="term" value="P:carbohydrate derivative metabolic process"/>
    <property type="evidence" value="ECO:0007669"/>
    <property type="project" value="InterPro"/>
</dbReference>
<dbReference type="InterPro" id="IPR036388">
    <property type="entry name" value="WH-like_DNA-bd_sf"/>
</dbReference>
<dbReference type="Proteomes" id="UP000601522">
    <property type="component" value="Unassembled WGS sequence"/>
</dbReference>
<dbReference type="GO" id="GO:0097367">
    <property type="term" value="F:carbohydrate derivative binding"/>
    <property type="evidence" value="ECO:0007669"/>
    <property type="project" value="InterPro"/>
</dbReference>
<dbReference type="SUPFAM" id="SSF46689">
    <property type="entry name" value="Homeodomain-like"/>
    <property type="match status" value="1"/>
</dbReference>
<evidence type="ECO:0000313" key="7">
    <source>
        <dbReference type="Proteomes" id="UP000601522"/>
    </source>
</evidence>
<keyword evidence="1" id="KW-0805">Transcription regulation</keyword>
<name>A0A926IMV7_9FIRM</name>
<dbReference type="PROSITE" id="PS51464">
    <property type="entry name" value="SIS"/>
    <property type="match status" value="1"/>
</dbReference>
<dbReference type="PROSITE" id="PS51071">
    <property type="entry name" value="HTH_RPIR"/>
    <property type="match status" value="1"/>
</dbReference>
<dbReference type="GO" id="GO:0003677">
    <property type="term" value="F:DNA binding"/>
    <property type="evidence" value="ECO:0007669"/>
    <property type="project" value="UniProtKB-KW"/>
</dbReference>
<feature type="domain" description="HTH rpiR-type" evidence="4">
    <location>
        <begin position="1"/>
        <end position="77"/>
    </location>
</feature>
<feature type="domain" description="SIS" evidence="5">
    <location>
        <begin position="124"/>
        <end position="264"/>
    </location>
</feature>
<evidence type="ECO:0000259" key="4">
    <source>
        <dbReference type="PROSITE" id="PS51071"/>
    </source>
</evidence>
<evidence type="ECO:0000313" key="6">
    <source>
        <dbReference type="EMBL" id="MBC8590053.1"/>
    </source>
</evidence>
<reference evidence="6 7" key="1">
    <citation type="submission" date="2020-08" db="EMBL/GenBank/DDBJ databases">
        <title>Genome public.</title>
        <authorList>
            <person name="Liu C."/>
            <person name="Sun Q."/>
        </authorList>
    </citation>
    <scope>NUCLEOTIDE SEQUENCE [LARGE SCALE GENOMIC DNA]</scope>
    <source>
        <strain evidence="6 7">NSJ-26</strain>
    </source>
</reference>
<dbReference type="InterPro" id="IPR047640">
    <property type="entry name" value="RpiR-like"/>
</dbReference>
<dbReference type="Gene3D" id="1.10.10.10">
    <property type="entry name" value="Winged helix-like DNA-binding domain superfamily/Winged helix DNA-binding domain"/>
    <property type="match status" value="1"/>
</dbReference>
<gene>
    <name evidence="6" type="ORF">H8689_02730</name>
</gene>
<keyword evidence="3" id="KW-0804">Transcription</keyword>
<dbReference type="InterPro" id="IPR000281">
    <property type="entry name" value="HTH_RpiR"/>
</dbReference>
<sequence>MNSILKIKNLKDSFTDSEGRIADYIIENKEEVCNLTTGELAEITETSPASVIRFAKKLGYSGFQELKIAIAKDTPKYEMDIEKLYEAITLQDATEEIMEKVAIENIKAIKDTITLLNKEIIDISVEAIDKANYVNIFGVGSSGLVGEDLQYKMVRIGTKAGFHPDPHLQIVSASNMQEGDLAIGISHSGRTKETFNALKIAKNSGAKTISITKYGSNPVSDIADIKLYTTEVERHLRMGAISSRIAQLTIIDILFINLVKKNYNKMQEKIIKTGNLIDNLKIN</sequence>
<keyword evidence="7" id="KW-1185">Reference proteome</keyword>
<keyword evidence="2" id="KW-0238">DNA-binding</keyword>
<dbReference type="PANTHER" id="PTHR30514">
    <property type="entry name" value="GLUCOKINASE"/>
    <property type="match status" value="1"/>
</dbReference>
<dbReference type="RefSeq" id="WP_249322856.1">
    <property type="nucleotide sequence ID" value="NZ_JACRTK010000001.1"/>
</dbReference>
<evidence type="ECO:0000256" key="2">
    <source>
        <dbReference type="ARBA" id="ARBA00023125"/>
    </source>
</evidence>
<accession>A0A926IMV7</accession>
<dbReference type="CDD" id="cd05013">
    <property type="entry name" value="SIS_RpiR"/>
    <property type="match status" value="1"/>
</dbReference>